<dbReference type="InterPro" id="IPR036628">
    <property type="entry name" value="Clp_N_dom_sf"/>
</dbReference>
<dbReference type="GO" id="GO:0034605">
    <property type="term" value="P:cellular response to heat"/>
    <property type="evidence" value="ECO:0007669"/>
    <property type="project" value="TreeGrafter"/>
</dbReference>
<comment type="similarity">
    <text evidence="7">Belongs to the ClpA/ClpB family.</text>
</comment>
<dbReference type="FunFam" id="3.40.50.300:FF:000025">
    <property type="entry name" value="ATP-dependent Clp protease subunit"/>
    <property type="match status" value="1"/>
</dbReference>
<dbReference type="InterPro" id="IPR050130">
    <property type="entry name" value="ClpA_ClpB"/>
</dbReference>
<dbReference type="InterPro" id="IPR018368">
    <property type="entry name" value="ClpA/B_CS1"/>
</dbReference>
<feature type="domain" description="UVR" evidence="10">
    <location>
        <begin position="434"/>
        <end position="469"/>
    </location>
</feature>
<dbReference type="GO" id="GO:0016887">
    <property type="term" value="F:ATP hydrolysis activity"/>
    <property type="evidence" value="ECO:0007669"/>
    <property type="project" value="InterPro"/>
</dbReference>
<feature type="region of interest" description="Disordered" evidence="9">
    <location>
        <begin position="153"/>
        <end position="180"/>
    </location>
</feature>
<dbReference type="PROSITE" id="PS50151">
    <property type="entry name" value="UVR"/>
    <property type="match status" value="1"/>
</dbReference>
<proteinExistence type="inferred from homology"/>
<keyword evidence="3 7" id="KW-0067">ATP-binding</keyword>
<comment type="caution">
    <text evidence="12">The sequence shown here is derived from an EMBL/GenBank/DDBJ whole genome shotgun (WGS) entry which is preliminary data.</text>
</comment>
<dbReference type="SUPFAM" id="SSF81923">
    <property type="entry name" value="Double Clp-N motif"/>
    <property type="match status" value="1"/>
</dbReference>
<dbReference type="PROSITE" id="PS00871">
    <property type="entry name" value="CLPAB_2"/>
    <property type="match status" value="1"/>
</dbReference>
<dbReference type="SMART" id="SM00382">
    <property type="entry name" value="AAA"/>
    <property type="match status" value="2"/>
</dbReference>
<dbReference type="InterPro" id="IPR019489">
    <property type="entry name" value="Clp_ATPase_C"/>
</dbReference>
<evidence type="ECO:0000313" key="13">
    <source>
        <dbReference type="Proteomes" id="UP000050920"/>
    </source>
</evidence>
<protein>
    <submittedName>
        <fullName evidence="12">Chaperone protein clpb</fullName>
    </submittedName>
</protein>
<feature type="domain" description="Clp R" evidence="11">
    <location>
        <begin position="1"/>
        <end position="147"/>
    </location>
</feature>
<dbReference type="Pfam" id="PF00004">
    <property type="entry name" value="AAA"/>
    <property type="match status" value="1"/>
</dbReference>
<evidence type="ECO:0000259" key="10">
    <source>
        <dbReference type="PROSITE" id="PS50151"/>
    </source>
</evidence>
<evidence type="ECO:0000256" key="8">
    <source>
        <dbReference type="SAM" id="Coils"/>
    </source>
</evidence>
<evidence type="ECO:0000256" key="5">
    <source>
        <dbReference type="ARBA" id="ARBA00025613"/>
    </source>
</evidence>
<evidence type="ECO:0000313" key="12">
    <source>
        <dbReference type="EMBL" id="KRO27957.1"/>
    </source>
</evidence>
<keyword evidence="1 6" id="KW-0677">Repeat</keyword>
<keyword evidence="13" id="KW-1185">Reference proteome</keyword>
<dbReference type="RefSeq" id="WP_024625233.1">
    <property type="nucleotide sequence ID" value="NZ_AYGX02000060.1"/>
</dbReference>
<evidence type="ECO:0000256" key="4">
    <source>
        <dbReference type="ARBA" id="ARBA00023186"/>
    </source>
</evidence>
<evidence type="ECO:0000256" key="2">
    <source>
        <dbReference type="ARBA" id="ARBA00022741"/>
    </source>
</evidence>
<dbReference type="InterPro" id="IPR028299">
    <property type="entry name" value="ClpA/B_CS2"/>
</dbReference>
<dbReference type="SUPFAM" id="SSF52540">
    <property type="entry name" value="P-loop containing nucleoside triphosphate hydrolases"/>
    <property type="match status" value="2"/>
</dbReference>
<comment type="function">
    <text evidence="5">Part of a stress-induced multi-chaperone system, it is involved in the recovery of the cell from heat-induced damage, in cooperation with DnaK, DnaJ and GrpE. Acts before DnaK, in the processing of protein aggregates. Protein binding stimulates the ATPase activity; ATP hydrolysis unfolds the denatured protein aggregates, which probably helps expose new hydrophobic binding sites on the surface of ClpB-bound aggregates, contributing to the solubilization and refolding of denatured protein aggregates by DnaK.</text>
</comment>
<name>A0A0R2NQN2_9LACO</name>
<dbReference type="PANTHER" id="PTHR11638:SF18">
    <property type="entry name" value="HEAT SHOCK PROTEIN 104"/>
    <property type="match status" value="1"/>
</dbReference>
<dbReference type="FunFam" id="3.40.50.300:FF:000010">
    <property type="entry name" value="Chaperone clpB 1, putative"/>
    <property type="match status" value="1"/>
</dbReference>
<dbReference type="Pfam" id="PF10431">
    <property type="entry name" value="ClpB_D2-small"/>
    <property type="match status" value="1"/>
</dbReference>
<keyword evidence="2 7" id="KW-0547">Nucleotide-binding</keyword>
<dbReference type="Gene3D" id="1.10.8.60">
    <property type="match status" value="1"/>
</dbReference>
<dbReference type="CDD" id="cd00009">
    <property type="entry name" value="AAA"/>
    <property type="match status" value="1"/>
</dbReference>
<reference evidence="12 13" key="1">
    <citation type="journal article" date="2015" name="Genome Announc.">
        <title>Expanding the biotechnology potential of lactobacilli through comparative genomics of 213 strains and associated genera.</title>
        <authorList>
            <person name="Sun Z."/>
            <person name="Harris H.M."/>
            <person name="McCann A."/>
            <person name="Guo C."/>
            <person name="Argimon S."/>
            <person name="Zhang W."/>
            <person name="Yang X."/>
            <person name="Jeffery I.B."/>
            <person name="Cooney J.C."/>
            <person name="Kagawa T.F."/>
            <person name="Liu W."/>
            <person name="Song Y."/>
            <person name="Salvetti E."/>
            <person name="Wrobel A."/>
            <person name="Rasinkangas P."/>
            <person name="Parkhill J."/>
            <person name="Rea M.C."/>
            <person name="O'Sullivan O."/>
            <person name="Ritari J."/>
            <person name="Douillard F.P."/>
            <person name="Paul Ross R."/>
            <person name="Yang R."/>
            <person name="Briner A.E."/>
            <person name="Felis G.E."/>
            <person name="de Vos W.M."/>
            <person name="Barrangou R."/>
            <person name="Klaenhammer T.R."/>
            <person name="Caufield P.W."/>
            <person name="Cui Y."/>
            <person name="Zhang H."/>
            <person name="O'Toole P.W."/>
        </authorList>
    </citation>
    <scope>NUCLEOTIDE SEQUENCE [LARGE SCALE GENOMIC DNA]</scope>
    <source>
        <strain evidence="12 13">DSM 21115</strain>
    </source>
</reference>
<dbReference type="Gene3D" id="1.10.1780.10">
    <property type="entry name" value="Clp, N-terminal domain"/>
    <property type="match status" value="1"/>
</dbReference>
<sequence>MDNLFTPSAKSVLVLAQEQAKYFKHQAVGTEHLLLALAIEKNGIANKVLQQYAVSEDDIREEIERFTGYGTLSNVGKDTYLPYSPKAKEILSVAGDEAKRLGANKIGTEHLLLAMLSDESILSSRILMNLNLDLGQTRKVVLRKLGVSDAMNNRKKGAASDMARKQRDNRKGATEGTPTLDSLARDLTQLASEQQMDPVVGRSKEVKRVIQILSRRTKNNPVLIGEPGVGKTAIAEGLAQKIVAGDVPSDMADKRLMMLDMGSLVAGTKYRGEFEDRLKKVIDEIYNDGHVILFIDELHTLIGAGGAEGAIDASNILKPALARGELQTIGATTLNEYQKYIESDAALERRFATVMVDEPTEDEAVEILTGLRPRYEEHHHVTITDEAVQQAVTLSSRYISDRFLPDKAIDLMDEASAKVRIDQMEKPTKLTKNQDKLAALRQQKETAIEDQDFEKAAEIRQQEMKLKTRLDKQAEAAEADVEAGKTPQYSLQVTGEDIAQVVAEWTGVPLTQLQKTESERLVNLEHILHQRVVGQPEAVSAVARAIRRARSGLKDPSRPIGSFMFLGPTGVGKTELAKALAEAMFGSEDNMIRIDMSEYMERYSTSRLIGSAPGYVGYDEGGQLTEKVRQKPYSVVLFDEVEKAHPDVFNILLQVLDDGYLTDSKGRKVDFRNTILIMTSNLGATTLRDEKSVGFGASDKANDYHAVSATIHEELRKAFRPEFLNRIDETIVFHSLNKEELHEIVKLMAKEIVNRVAQQGIKIKITPAAIDVVAKAGFDPEYGARPIRRALQTEVEDRLSEALLTGEIKVNDTVTIGASKGAITISIKNDTKPAGRSTVSSK</sequence>
<evidence type="ECO:0000256" key="6">
    <source>
        <dbReference type="PROSITE-ProRule" id="PRU01251"/>
    </source>
</evidence>
<dbReference type="InterPro" id="IPR041546">
    <property type="entry name" value="ClpA/ClpB_AAA_lid"/>
</dbReference>
<organism evidence="12 13">
    <name type="scientific">Lactiplantibacillus fabifermentans DSM 21115</name>
    <dbReference type="NCBI Taxonomy" id="1413187"/>
    <lineage>
        <taxon>Bacteria</taxon>
        <taxon>Bacillati</taxon>
        <taxon>Bacillota</taxon>
        <taxon>Bacilli</taxon>
        <taxon>Lactobacillales</taxon>
        <taxon>Lactobacillaceae</taxon>
        <taxon>Lactiplantibacillus</taxon>
    </lineage>
</organism>
<dbReference type="PANTHER" id="PTHR11638">
    <property type="entry name" value="ATP-DEPENDENT CLP PROTEASE"/>
    <property type="match status" value="1"/>
</dbReference>
<dbReference type="Pfam" id="PF07724">
    <property type="entry name" value="AAA_2"/>
    <property type="match status" value="1"/>
</dbReference>
<dbReference type="CDD" id="cd19499">
    <property type="entry name" value="RecA-like_ClpB_Hsp104-like"/>
    <property type="match status" value="1"/>
</dbReference>
<dbReference type="InterPro" id="IPR003959">
    <property type="entry name" value="ATPase_AAA_core"/>
</dbReference>
<dbReference type="EMBL" id="AYGX02000060">
    <property type="protein sequence ID" value="KRO27957.1"/>
    <property type="molecule type" value="Genomic_DNA"/>
</dbReference>
<feature type="coiled-coil region" evidence="8">
    <location>
        <begin position="430"/>
        <end position="480"/>
    </location>
</feature>
<keyword evidence="8" id="KW-0175">Coiled coil</keyword>
<dbReference type="Proteomes" id="UP000050920">
    <property type="component" value="Unassembled WGS sequence"/>
</dbReference>
<dbReference type="PROSITE" id="PS51903">
    <property type="entry name" value="CLP_R"/>
    <property type="match status" value="1"/>
</dbReference>
<dbReference type="AlphaFoldDB" id="A0A0R2NQN2"/>
<dbReference type="InterPro" id="IPR027417">
    <property type="entry name" value="P-loop_NTPase"/>
</dbReference>
<evidence type="ECO:0000256" key="9">
    <source>
        <dbReference type="SAM" id="MobiDB-lite"/>
    </source>
</evidence>
<dbReference type="Pfam" id="PF02861">
    <property type="entry name" value="Clp_N"/>
    <property type="match status" value="1"/>
</dbReference>
<dbReference type="PROSITE" id="PS00870">
    <property type="entry name" value="CLPAB_1"/>
    <property type="match status" value="1"/>
</dbReference>
<evidence type="ECO:0000256" key="7">
    <source>
        <dbReference type="RuleBase" id="RU004432"/>
    </source>
</evidence>
<evidence type="ECO:0000256" key="1">
    <source>
        <dbReference type="ARBA" id="ARBA00022737"/>
    </source>
</evidence>
<dbReference type="InterPro" id="IPR001270">
    <property type="entry name" value="ClpA/B"/>
</dbReference>
<feature type="compositionally biased region" description="Basic and acidic residues" evidence="9">
    <location>
        <begin position="162"/>
        <end position="173"/>
    </location>
</feature>
<dbReference type="Gene3D" id="3.40.50.300">
    <property type="entry name" value="P-loop containing nucleotide triphosphate hydrolases"/>
    <property type="match status" value="3"/>
</dbReference>
<dbReference type="SMART" id="SM01086">
    <property type="entry name" value="ClpB_D2-small"/>
    <property type="match status" value="1"/>
</dbReference>
<dbReference type="PRINTS" id="PR00300">
    <property type="entry name" value="CLPPROTEASEA"/>
</dbReference>
<dbReference type="InterPro" id="IPR004176">
    <property type="entry name" value="Clp_R_N"/>
</dbReference>
<dbReference type="InterPro" id="IPR003593">
    <property type="entry name" value="AAA+_ATPase"/>
</dbReference>
<gene>
    <name evidence="12" type="ORF">DY78_GL002761</name>
</gene>
<accession>A0A0R2NQN2</accession>
<evidence type="ECO:0000259" key="11">
    <source>
        <dbReference type="PROSITE" id="PS51903"/>
    </source>
</evidence>
<dbReference type="GO" id="GO:0005737">
    <property type="term" value="C:cytoplasm"/>
    <property type="evidence" value="ECO:0007669"/>
    <property type="project" value="TreeGrafter"/>
</dbReference>
<dbReference type="Pfam" id="PF17871">
    <property type="entry name" value="AAA_lid_9"/>
    <property type="match status" value="1"/>
</dbReference>
<dbReference type="GO" id="GO:0005524">
    <property type="term" value="F:ATP binding"/>
    <property type="evidence" value="ECO:0007669"/>
    <property type="project" value="UniProtKB-KW"/>
</dbReference>
<keyword evidence="4 7" id="KW-0143">Chaperone</keyword>
<evidence type="ECO:0000256" key="3">
    <source>
        <dbReference type="ARBA" id="ARBA00022840"/>
    </source>
</evidence>
<dbReference type="InterPro" id="IPR001943">
    <property type="entry name" value="UVR_dom"/>
</dbReference>